<protein>
    <submittedName>
        <fullName evidence="1">Uncharacterized protein</fullName>
    </submittedName>
</protein>
<gene>
    <name evidence="1" type="ORF">TBRA_LOCUS8610</name>
</gene>
<dbReference type="Proteomes" id="UP000479190">
    <property type="component" value="Unassembled WGS sequence"/>
</dbReference>
<reference evidence="1 2" key="1">
    <citation type="submission" date="2020-02" db="EMBL/GenBank/DDBJ databases">
        <authorList>
            <person name="Ferguson B K."/>
        </authorList>
    </citation>
    <scope>NUCLEOTIDE SEQUENCE [LARGE SCALE GENOMIC DNA]</scope>
</reference>
<feature type="non-terminal residue" evidence="1">
    <location>
        <position position="128"/>
    </location>
</feature>
<evidence type="ECO:0000313" key="1">
    <source>
        <dbReference type="EMBL" id="CAB0036758.1"/>
    </source>
</evidence>
<keyword evidence="2" id="KW-1185">Reference proteome</keyword>
<name>A0A6H5IJ53_9HYME</name>
<proteinExistence type="predicted"/>
<dbReference type="EMBL" id="CADCXV010000828">
    <property type="protein sequence ID" value="CAB0036758.1"/>
    <property type="molecule type" value="Genomic_DNA"/>
</dbReference>
<accession>A0A6H5IJ53</accession>
<sequence>MTFLEWRRFNFFSIQEDSVFGKNVPEPFGDIQIVGATSGNGLLIIVHHLLKRNLFRQLHQWSHQILLKKIMMNQKILSLMNLKMMIPIIHFLMIHKNIKTHILELLQYLLFIFLKDIQHQRMDTIRLL</sequence>
<evidence type="ECO:0000313" key="2">
    <source>
        <dbReference type="Proteomes" id="UP000479190"/>
    </source>
</evidence>
<dbReference type="AlphaFoldDB" id="A0A6H5IJ53"/>
<organism evidence="1 2">
    <name type="scientific">Trichogramma brassicae</name>
    <dbReference type="NCBI Taxonomy" id="86971"/>
    <lineage>
        <taxon>Eukaryota</taxon>
        <taxon>Metazoa</taxon>
        <taxon>Ecdysozoa</taxon>
        <taxon>Arthropoda</taxon>
        <taxon>Hexapoda</taxon>
        <taxon>Insecta</taxon>
        <taxon>Pterygota</taxon>
        <taxon>Neoptera</taxon>
        <taxon>Endopterygota</taxon>
        <taxon>Hymenoptera</taxon>
        <taxon>Apocrita</taxon>
        <taxon>Proctotrupomorpha</taxon>
        <taxon>Chalcidoidea</taxon>
        <taxon>Trichogrammatidae</taxon>
        <taxon>Trichogramma</taxon>
    </lineage>
</organism>
<dbReference type="OrthoDB" id="26184at2759"/>